<evidence type="ECO:0000256" key="9">
    <source>
        <dbReference type="HAMAP-Rule" id="MF_00161"/>
    </source>
</evidence>
<evidence type="ECO:0000256" key="10">
    <source>
        <dbReference type="RuleBase" id="RU004181"/>
    </source>
</evidence>
<keyword evidence="3 9" id="KW-0645">Protease</keyword>
<dbReference type="PANTHER" id="PTHR33695">
    <property type="entry name" value="LIPOPROTEIN SIGNAL PEPTIDASE"/>
    <property type="match status" value="1"/>
</dbReference>
<comment type="function">
    <text evidence="9">This protein specifically catalyzes the removal of signal peptides from prolipoproteins.</text>
</comment>
<feature type="transmembrane region" description="Helical" evidence="9">
    <location>
        <begin position="122"/>
        <end position="143"/>
    </location>
</feature>
<keyword evidence="4 9" id="KW-0812">Transmembrane</keyword>
<feature type="active site" evidence="9">
    <location>
        <position position="128"/>
    </location>
</feature>
<feature type="transmembrane region" description="Helical" evidence="9">
    <location>
        <begin position="84"/>
        <end position="102"/>
    </location>
</feature>
<organism evidence="11 12">
    <name type="scientific">Monoglobus pectinilyticus</name>
    <dbReference type="NCBI Taxonomy" id="1981510"/>
    <lineage>
        <taxon>Bacteria</taxon>
        <taxon>Bacillati</taxon>
        <taxon>Bacillota</taxon>
        <taxon>Clostridia</taxon>
        <taxon>Monoglobales</taxon>
        <taxon>Monoglobaceae</taxon>
        <taxon>Monoglobus</taxon>
    </lineage>
</organism>
<keyword evidence="2 9" id="KW-1003">Cell membrane</keyword>
<comment type="similarity">
    <text evidence="1 9 10">Belongs to the peptidase A8 family.</text>
</comment>
<keyword evidence="12" id="KW-1185">Reference proteome</keyword>
<comment type="pathway">
    <text evidence="9">Protein modification; lipoprotein biosynthesis (signal peptide cleavage).</text>
</comment>
<evidence type="ECO:0000256" key="8">
    <source>
        <dbReference type="ARBA" id="ARBA00023136"/>
    </source>
</evidence>
<dbReference type="GO" id="GO:0004190">
    <property type="term" value="F:aspartic-type endopeptidase activity"/>
    <property type="evidence" value="ECO:0007669"/>
    <property type="project" value="UniProtKB-UniRule"/>
</dbReference>
<feature type="active site" evidence="9">
    <location>
        <position position="112"/>
    </location>
</feature>
<comment type="caution">
    <text evidence="9">Lacks conserved residue(s) required for the propagation of feature annotation.</text>
</comment>
<dbReference type="EMBL" id="CP020991">
    <property type="protein sequence ID" value="AUO20111.1"/>
    <property type="molecule type" value="Genomic_DNA"/>
</dbReference>
<dbReference type="PRINTS" id="PR00781">
    <property type="entry name" value="LIPOSIGPTASE"/>
</dbReference>
<gene>
    <name evidence="9" type="primary">lspA</name>
    <name evidence="11" type="ORF">B9O19_01964</name>
</gene>
<name>A0A2K9P4F2_9FIRM</name>
<reference evidence="11 12" key="1">
    <citation type="submission" date="2017-04" db="EMBL/GenBank/DDBJ databases">
        <title>Monoglobus pectinilyticus 14 draft genome.</title>
        <authorList>
            <person name="Kim C."/>
            <person name="Rosendale D.I."/>
            <person name="Kelly W.J."/>
            <person name="Tannock G.W."/>
            <person name="Patchett M.L."/>
            <person name="Jordens J.Z."/>
        </authorList>
    </citation>
    <scope>NUCLEOTIDE SEQUENCE [LARGE SCALE GENOMIC DNA]</scope>
    <source>
        <strain evidence="11 12">14</strain>
    </source>
</reference>
<evidence type="ECO:0000256" key="7">
    <source>
        <dbReference type="ARBA" id="ARBA00022989"/>
    </source>
</evidence>
<dbReference type="OrthoDB" id="9810259at2"/>
<comment type="catalytic activity">
    <reaction evidence="9">
        <text>Release of signal peptides from bacterial membrane prolipoproteins. Hydrolyzes -Xaa-Yaa-Zaa-|-(S,diacylglyceryl)Cys-, in which Xaa is hydrophobic (preferably Leu), and Yaa (Ala or Ser) and Zaa (Gly or Ala) have small, neutral side chains.</text>
        <dbReference type="EC" id="3.4.23.36"/>
    </reaction>
</comment>
<dbReference type="Proteomes" id="UP000235589">
    <property type="component" value="Chromosome"/>
</dbReference>
<evidence type="ECO:0000313" key="11">
    <source>
        <dbReference type="EMBL" id="AUO20111.1"/>
    </source>
</evidence>
<dbReference type="RefSeq" id="WP_102366252.1">
    <property type="nucleotide sequence ID" value="NZ_CP020991.1"/>
</dbReference>
<evidence type="ECO:0000256" key="5">
    <source>
        <dbReference type="ARBA" id="ARBA00022750"/>
    </source>
</evidence>
<dbReference type="KEGG" id="mpec:B9O19_01964"/>
<dbReference type="Pfam" id="PF01252">
    <property type="entry name" value="Peptidase_A8"/>
    <property type="match status" value="1"/>
</dbReference>
<keyword evidence="7 9" id="KW-1133">Transmembrane helix</keyword>
<dbReference type="GeneID" id="98063342"/>
<dbReference type="EC" id="3.4.23.36" evidence="9"/>
<evidence type="ECO:0000256" key="1">
    <source>
        <dbReference type="ARBA" id="ARBA00006139"/>
    </source>
</evidence>
<dbReference type="GO" id="GO:0006508">
    <property type="term" value="P:proteolysis"/>
    <property type="evidence" value="ECO:0007669"/>
    <property type="project" value="UniProtKB-KW"/>
</dbReference>
<feature type="transmembrane region" description="Helical" evidence="9">
    <location>
        <begin position="59"/>
        <end position="77"/>
    </location>
</feature>
<dbReference type="PANTHER" id="PTHR33695:SF1">
    <property type="entry name" value="LIPOPROTEIN SIGNAL PEPTIDASE"/>
    <property type="match status" value="1"/>
</dbReference>
<evidence type="ECO:0000256" key="6">
    <source>
        <dbReference type="ARBA" id="ARBA00022801"/>
    </source>
</evidence>
<accession>A0A2K9P4F2</accession>
<keyword evidence="5 9" id="KW-0064">Aspartyl protease</keyword>
<comment type="subcellular location">
    <subcellularLocation>
        <location evidence="9">Cell membrane</location>
        <topology evidence="9">Multi-pass membrane protein</topology>
    </subcellularLocation>
</comment>
<protein>
    <recommendedName>
        <fullName evidence="9">Lipoprotein signal peptidase</fullName>
        <ecNumber evidence="9">3.4.23.36</ecNumber>
    </recommendedName>
    <alternativeName>
        <fullName evidence="9">Prolipoprotein signal peptidase</fullName>
    </alternativeName>
    <alternativeName>
        <fullName evidence="9">Signal peptidase II</fullName>
        <shortName evidence="9">SPase II</shortName>
    </alternativeName>
</protein>
<dbReference type="InterPro" id="IPR001872">
    <property type="entry name" value="Peptidase_A8"/>
</dbReference>
<dbReference type="NCBIfam" id="TIGR00077">
    <property type="entry name" value="lspA"/>
    <property type="match status" value="1"/>
</dbReference>
<evidence type="ECO:0000256" key="3">
    <source>
        <dbReference type="ARBA" id="ARBA00022670"/>
    </source>
</evidence>
<dbReference type="UniPathway" id="UPA00665"/>
<keyword evidence="6 9" id="KW-0378">Hydrolase</keyword>
<proteinExistence type="inferred from homology"/>
<evidence type="ECO:0000256" key="4">
    <source>
        <dbReference type="ARBA" id="ARBA00022692"/>
    </source>
</evidence>
<keyword evidence="8 9" id="KW-0472">Membrane</keyword>
<sequence>MIIYFIIGILVLILDIVTKHWASAALMGTSGIPVIDGFFHLTYVENSGVAFGMLQDKRIIFVTMSLLILFVLAMYFYKAKKRDVWLKLGTALIFAGSIGNLIERVKNGFVVDFLDFRVINFPVFNIADMAVCIGAAALVIHFLTSDTESKDKLNEKKE</sequence>
<keyword evidence="11" id="KW-0449">Lipoprotein</keyword>
<evidence type="ECO:0000313" key="12">
    <source>
        <dbReference type="Proteomes" id="UP000235589"/>
    </source>
</evidence>
<evidence type="ECO:0000256" key="2">
    <source>
        <dbReference type="ARBA" id="ARBA00022475"/>
    </source>
</evidence>
<dbReference type="GO" id="GO:0005886">
    <property type="term" value="C:plasma membrane"/>
    <property type="evidence" value="ECO:0007669"/>
    <property type="project" value="UniProtKB-SubCell"/>
</dbReference>
<dbReference type="AlphaFoldDB" id="A0A2K9P4F2"/>
<dbReference type="HAMAP" id="MF_00161">
    <property type="entry name" value="LspA"/>
    <property type="match status" value="1"/>
</dbReference>